<dbReference type="EMBL" id="BLKM01000844">
    <property type="protein sequence ID" value="GFG39018.1"/>
    <property type="molecule type" value="Genomic_DNA"/>
</dbReference>
<dbReference type="GO" id="GO:0000050">
    <property type="term" value="P:urea cycle"/>
    <property type="evidence" value="ECO:0007669"/>
    <property type="project" value="UniProtKB-UniPathway"/>
</dbReference>
<dbReference type="Pfam" id="PF00491">
    <property type="entry name" value="Arginase"/>
    <property type="match status" value="1"/>
</dbReference>
<sequence>MCIIPQVMLKSSCLKTCSRFSSNRVLMNLRRSHNKVGVLGVPFDKGQLKGGVGSGPEAFRKLGLIEELRGLGCDVKDFGDVRYEQIEGLTVKNMTALGHVAACQKEVSDSVVRILNEGRMCLTIGGDHTCGIGTIDGHVKAKGNIALLWVDAHADLNTNATSPTGNVHGMPVALLAKELSDYWPYLPGMDWQQPRLSIRNIAYIGLRDIDSYERLVIDKFAITAFGMEDIERYGIIEVTNMALRRIDPNDSLPLHVSFDIDSLDALEAPCTGTPVRGGLTLREGIQIMEESYRTQRLSAVDLVEVNPRLGSPADVRITLEAAKHIIRAAVGYSRRGHSPENVSDLPQQTFHNISTSPHNSK</sequence>
<dbReference type="FunCoup" id="A0A6L2Q870">
    <property type="interactions" value="94"/>
</dbReference>
<dbReference type="OrthoDB" id="9992747at2759"/>
<dbReference type="Proteomes" id="UP000502823">
    <property type="component" value="Unassembled WGS sequence"/>
</dbReference>
<dbReference type="EC" id="3.5.3.1" evidence="2 11"/>
<evidence type="ECO:0000256" key="10">
    <source>
        <dbReference type="PROSITE-ProRule" id="PRU00742"/>
    </source>
</evidence>
<dbReference type="PROSITE" id="PS51409">
    <property type="entry name" value="ARGINASE_2"/>
    <property type="match status" value="1"/>
</dbReference>
<dbReference type="InParanoid" id="A0A6L2Q870"/>
<keyword evidence="8 11" id="KW-0464">Manganese</keyword>
<comment type="caution">
    <text evidence="13">The sequence shown here is derived from an EMBL/GenBank/DDBJ whole genome shotgun (WGS) entry which is preliminary data.</text>
</comment>
<dbReference type="AlphaFoldDB" id="A0A6L2Q870"/>
<feature type="compositionally biased region" description="Polar residues" evidence="12">
    <location>
        <begin position="340"/>
        <end position="361"/>
    </location>
</feature>
<dbReference type="CDD" id="cd09989">
    <property type="entry name" value="Arginase"/>
    <property type="match status" value="1"/>
</dbReference>
<evidence type="ECO:0000256" key="9">
    <source>
        <dbReference type="ARBA" id="ARBA00047391"/>
    </source>
</evidence>
<dbReference type="NCBIfam" id="TIGR01229">
    <property type="entry name" value="rocF_arginase"/>
    <property type="match status" value="1"/>
</dbReference>
<dbReference type="PANTHER" id="PTHR43782">
    <property type="entry name" value="ARGINASE"/>
    <property type="match status" value="1"/>
</dbReference>
<dbReference type="GO" id="GO:0005634">
    <property type="term" value="C:nucleus"/>
    <property type="evidence" value="ECO:0007669"/>
    <property type="project" value="TreeGrafter"/>
</dbReference>
<keyword evidence="7 11" id="KW-0378">Hydrolase</keyword>
<dbReference type="GO" id="GO:0010121">
    <property type="term" value="P:L-arginine catabolic process to proline via ornithine"/>
    <property type="evidence" value="ECO:0007669"/>
    <property type="project" value="UniProtKB-ARBA"/>
</dbReference>
<evidence type="ECO:0000256" key="8">
    <source>
        <dbReference type="ARBA" id="ARBA00023211"/>
    </source>
</evidence>
<keyword evidence="4 11" id="KW-0835">Urea cycle</keyword>
<dbReference type="GO" id="GO:0004053">
    <property type="term" value="F:arginase activity"/>
    <property type="evidence" value="ECO:0007669"/>
    <property type="project" value="UniProtKB-EC"/>
</dbReference>
<dbReference type="UniPathway" id="UPA00158">
    <property type="reaction ID" value="UER00270"/>
</dbReference>
<keyword evidence="6 11" id="KW-0479">Metal-binding</keyword>
<accession>A0A6L2Q870</accession>
<dbReference type="InterPro" id="IPR014033">
    <property type="entry name" value="Arginase"/>
</dbReference>
<proteinExistence type="inferred from homology"/>
<keyword evidence="5 11" id="KW-0056">Arginine metabolism</keyword>
<comment type="catalytic activity">
    <reaction evidence="9 11">
        <text>L-arginine + H2O = urea + L-ornithine</text>
        <dbReference type="Rhea" id="RHEA:20569"/>
        <dbReference type="ChEBI" id="CHEBI:15377"/>
        <dbReference type="ChEBI" id="CHEBI:16199"/>
        <dbReference type="ChEBI" id="CHEBI:32682"/>
        <dbReference type="ChEBI" id="CHEBI:46911"/>
        <dbReference type="EC" id="3.5.3.1"/>
    </reaction>
</comment>
<dbReference type="GO" id="GO:0005829">
    <property type="term" value="C:cytosol"/>
    <property type="evidence" value="ECO:0007669"/>
    <property type="project" value="TreeGrafter"/>
</dbReference>
<dbReference type="InterPro" id="IPR023696">
    <property type="entry name" value="Ureohydrolase_dom_sf"/>
</dbReference>
<dbReference type="SUPFAM" id="SSF52768">
    <property type="entry name" value="Arginase/deacetylase"/>
    <property type="match status" value="1"/>
</dbReference>
<dbReference type="FunFam" id="3.40.800.10:FF:000005">
    <property type="entry name" value="Arginase"/>
    <property type="match status" value="1"/>
</dbReference>
<evidence type="ECO:0000256" key="12">
    <source>
        <dbReference type="SAM" id="MobiDB-lite"/>
    </source>
</evidence>
<feature type="region of interest" description="Disordered" evidence="12">
    <location>
        <begin position="335"/>
        <end position="361"/>
    </location>
</feature>
<evidence type="ECO:0000256" key="7">
    <source>
        <dbReference type="ARBA" id="ARBA00022801"/>
    </source>
</evidence>
<gene>
    <name evidence="13" type="ORF">Cfor_12815</name>
</gene>
<dbReference type="PRINTS" id="PR00116">
    <property type="entry name" value="ARGINASE"/>
</dbReference>
<comment type="pathway">
    <text evidence="1 11">Nitrogen metabolism; urea cycle; L-ornithine and urea from L-arginine: step 1/1.</text>
</comment>
<evidence type="ECO:0000313" key="14">
    <source>
        <dbReference type="Proteomes" id="UP000502823"/>
    </source>
</evidence>
<evidence type="ECO:0000313" key="13">
    <source>
        <dbReference type="EMBL" id="GFG39018.1"/>
    </source>
</evidence>
<dbReference type="GO" id="GO:0030145">
    <property type="term" value="F:manganese ion binding"/>
    <property type="evidence" value="ECO:0007669"/>
    <property type="project" value="TreeGrafter"/>
</dbReference>
<reference evidence="14" key="1">
    <citation type="submission" date="2020-01" db="EMBL/GenBank/DDBJ databases">
        <title>Draft genome sequence of the Termite Coptotermes fromosanus.</title>
        <authorList>
            <person name="Itakura S."/>
            <person name="Yosikawa Y."/>
            <person name="Umezawa K."/>
        </authorList>
    </citation>
    <scope>NUCLEOTIDE SEQUENCE [LARGE SCALE GENOMIC DNA]</scope>
</reference>
<evidence type="ECO:0000256" key="11">
    <source>
        <dbReference type="RuleBase" id="RU361159"/>
    </source>
</evidence>
<evidence type="ECO:0000256" key="2">
    <source>
        <dbReference type="ARBA" id="ARBA00012168"/>
    </source>
</evidence>
<evidence type="ECO:0000256" key="4">
    <source>
        <dbReference type="ARBA" id="ARBA00022436"/>
    </source>
</evidence>
<evidence type="ECO:0000256" key="5">
    <source>
        <dbReference type="ARBA" id="ARBA00022503"/>
    </source>
</evidence>
<evidence type="ECO:0000256" key="3">
    <source>
        <dbReference type="ARBA" id="ARBA00018123"/>
    </source>
</evidence>
<comment type="similarity">
    <text evidence="10 11">Belongs to the arginase family.</text>
</comment>
<dbReference type="Gene3D" id="3.40.800.10">
    <property type="entry name" value="Ureohydrolase domain"/>
    <property type="match status" value="1"/>
</dbReference>
<comment type="cofactor">
    <cofactor evidence="11">
        <name>Mn(2+)</name>
        <dbReference type="ChEBI" id="CHEBI:29035"/>
    </cofactor>
    <text evidence="11">Binds 2 manganese ions per subunit.</text>
</comment>
<evidence type="ECO:0000256" key="6">
    <source>
        <dbReference type="ARBA" id="ARBA00022723"/>
    </source>
</evidence>
<evidence type="ECO:0000256" key="1">
    <source>
        <dbReference type="ARBA" id="ARBA00005098"/>
    </source>
</evidence>
<organism evidence="13 14">
    <name type="scientific">Coptotermes formosanus</name>
    <name type="common">Formosan subterranean termite</name>
    <dbReference type="NCBI Taxonomy" id="36987"/>
    <lineage>
        <taxon>Eukaryota</taxon>
        <taxon>Metazoa</taxon>
        <taxon>Ecdysozoa</taxon>
        <taxon>Arthropoda</taxon>
        <taxon>Hexapoda</taxon>
        <taxon>Insecta</taxon>
        <taxon>Pterygota</taxon>
        <taxon>Neoptera</taxon>
        <taxon>Polyneoptera</taxon>
        <taxon>Dictyoptera</taxon>
        <taxon>Blattodea</taxon>
        <taxon>Blattoidea</taxon>
        <taxon>Termitoidae</taxon>
        <taxon>Rhinotermitidae</taxon>
        <taxon>Coptotermes</taxon>
    </lineage>
</organism>
<name>A0A6L2Q870_COPFO</name>
<keyword evidence="14" id="KW-1185">Reference proteome</keyword>
<dbReference type="InterPro" id="IPR006035">
    <property type="entry name" value="Ureohydrolase"/>
</dbReference>
<protein>
    <recommendedName>
        <fullName evidence="3 11">Arginase</fullName>
        <ecNumber evidence="2 11">3.5.3.1</ecNumber>
    </recommendedName>
</protein>
<dbReference type="PANTHER" id="PTHR43782:SF3">
    <property type="entry name" value="ARGINASE"/>
    <property type="match status" value="1"/>
</dbReference>